<organism evidence="1">
    <name type="scientific">viral metagenome</name>
    <dbReference type="NCBI Taxonomy" id="1070528"/>
    <lineage>
        <taxon>unclassified sequences</taxon>
        <taxon>metagenomes</taxon>
        <taxon>organismal metagenomes</taxon>
    </lineage>
</organism>
<dbReference type="Gene3D" id="3.40.50.300">
    <property type="entry name" value="P-loop containing nucleotide triphosphate hydrolases"/>
    <property type="match status" value="1"/>
</dbReference>
<reference evidence="1" key="1">
    <citation type="journal article" date="2020" name="Nature">
        <title>Giant virus diversity and host interactions through global metagenomics.</title>
        <authorList>
            <person name="Schulz F."/>
            <person name="Roux S."/>
            <person name="Paez-Espino D."/>
            <person name="Jungbluth S."/>
            <person name="Walsh D.A."/>
            <person name="Denef V.J."/>
            <person name="McMahon K.D."/>
            <person name="Konstantinidis K.T."/>
            <person name="Eloe-Fadrosh E.A."/>
            <person name="Kyrpides N.C."/>
            <person name="Woyke T."/>
        </authorList>
    </citation>
    <scope>NUCLEOTIDE SEQUENCE</scope>
    <source>
        <strain evidence="1">GVMAG-S-1035118-87</strain>
    </source>
</reference>
<evidence type="ECO:0000313" key="1">
    <source>
        <dbReference type="EMBL" id="QHS79325.1"/>
    </source>
</evidence>
<dbReference type="AlphaFoldDB" id="A0A6C0AIY6"/>
<sequence>MNLEDVGVPVALVKYDGDKKKTKVLSIERDKSNVEDYLKELKLTKPKESIQHIPNKKTERQILYITGASGSGKSFYTKHYCDEYRRMFPKNAIYLISSISEDSSIDKVKGLKRIKLSNELLTTDLKADDFKDSLVIFDDTDCLTNKIMRMKVNGILNMLLETGRHTNTSVIYTSHLATAGLDTKRILNEAHSITIFPHSLGGRSLKYLLENYFGLDKHQIKKIKTLPSRWVTLIKSFPMVVLSEKEAYVLNLPDEKE</sequence>
<proteinExistence type="predicted"/>
<evidence type="ECO:0008006" key="2">
    <source>
        <dbReference type="Google" id="ProtNLM"/>
    </source>
</evidence>
<accession>A0A6C0AIY6</accession>
<dbReference type="InterPro" id="IPR027417">
    <property type="entry name" value="P-loop_NTPase"/>
</dbReference>
<dbReference type="EMBL" id="MN740630">
    <property type="protein sequence ID" value="QHS79325.1"/>
    <property type="molecule type" value="Genomic_DNA"/>
</dbReference>
<dbReference type="SUPFAM" id="SSF52540">
    <property type="entry name" value="P-loop containing nucleoside triphosphate hydrolases"/>
    <property type="match status" value="1"/>
</dbReference>
<name>A0A6C0AIY6_9ZZZZ</name>
<protein>
    <recommendedName>
        <fullName evidence="2">ATPase domain containing protein</fullName>
    </recommendedName>
</protein>